<proteinExistence type="inferred from homology"/>
<organism evidence="8 9">
    <name type="scientific">Streptomyces cinnabarinus</name>
    <dbReference type="NCBI Taxonomy" id="67287"/>
    <lineage>
        <taxon>Bacteria</taxon>
        <taxon>Bacillati</taxon>
        <taxon>Actinomycetota</taxon>
        <taxon>Actinomycetes</taxon>
        <taxon>Kitasatosporales</taxon>
        <taxon>Streptomycetaceae</taxon>
        <taxon>Streptomyces</taxon>
    </lineage>
</organism>
<dbReference type="PANTHER" id="PTHR42913:SF3">
    <property type="entry name" value="64 KDA MITOCHONDRIAL NADH DEHYDROGENASE (EUROFUNG)"/>
    <property type="match status" value="1"/>
</dbReference>
<gene>
    <name evidence="8" type="ORF">STRCI_000920</name>
</gene>
<dbReference type="PRINTS" id="PR00469">
    <property type="entry name" value="PNDRDTASEII"/>
</dbReference>
<keyword evidence="4" id="KW-0274">FAD</keyword>
<keyword evidence="5" id="KW-0560">Oxidoreductase</keyword>
<name>A0ABY7K5Q5_9ACTN</name>
<evidence type="ECO:0000256" key="2">
    <source>
        <dbReference type="ARBA" id="ARBA00005272"/>
    </source>
</evidence>
<accession>A0ABY7K5Q5</accession>
<keyword evidence="9" id="KW-1185">Reference proteome</keyword>
<evidence type="ECO:0000256" key="5">
    <source>
        <dbReference type="ARBA" id="ARBA00023002"/>
    </source>
</evidence>
<feature type="compositionally biased region" description="Basic and acidic residues" evidence="6">
    <location>
        <begin position="383"/>
        <end position="393"/>
    </location>
</feature>
<dbReference type="RefSeq" id="WP_269657533.1">
    <property type="nucleotide sequence ID" value="NZ_CP114413.1"/>
</dbReference>
<dbReference type="PRINTS" id="PR00368">
    <property type="entry name" value="FADPNR"/>
</dbReference>
<dbReference type="Gene3D" id="3.50.50.100">
    <property type="match status" value="1"/>
</dbReference>
<comment type="similarity">
    <text evidence="2">Belongs to the NADH dehydrogenase family.</text>
</comment>
<sequence length="393" mass="41429">MSQHSHVVVIGGGYAGVMAANRLTQRADVTVTVINPRPTFVPRLRLHQLVGGTHEAVVDYREILAGRVRLVVDHVTRIDQAGRGVELSDGSVLGYDYLIYAVGSVGAAPRVPGEAEFAHPVATLEAARKLRSVLNGTPATAPVTVVGGGPTGIETAAELAQQGRRVTLACGGVLGPYLHPRARRTAVKRFAALGVTVLDGPGSKVTSVTRDAVRLADGRELPSEVTVWTAGFGVPELAAHSGLTTDSAGRLLTDETLTSVDDERIIAAGDSAAPSDLPFRMSAYAAGCLGAHAADTVLNRLADRPAEPVDLSFPAMCLSLGRGMGIFQFARKDDTAMGLYVGGRAGAKLKEMSCAFSVKHLVKEARKPGAHHWPKGEHRRRVLRAEEDRTPAA</sequence>
<evidence type="ECO:0000313" key="8">
    <source>
        <dbReference type="EMBL" id="WAZ19843.1"/>
    </source>
</evidence>
<dbReference type="PANTHER" id="PTHR42913">
    <property type="entry name" value="APOPTOSIS-INDUCING FACTOR 1"/>
    <property type="match status" value="1"/>
</dbReference>
<evidence type="ECO:0000256" key="1">
    <source>
        <dbReference type="ARBA" id="ARBA00001974"/>
    </source>
</evidence>
<reference evidence="8" key="1">
    <citation type="submission" date="2022-12" db="EMBL/GenBank/DDBJ databases">
        <authorList>
            <person name="Ruckert C."/>
            <person name="Busche T."/>
            <person name="Kalinowski J."/>
            <person name="Wittmann C."/>
        </authorList>
    </citation>
    <scope>NUCLEOTIDE SEQUENCE</scope>
    <source>
        <strain evidence="8">DSM 40467</strain>
    </source>
</reference>
<dbReference type="InterPro" id="IPR023753">
    <property type="entry name" value="FAD/NAD-binding_dom"/>
</dbReference>
<dbReference type="SUPFAM" id="SSF51905">
    <property type="entry name" value="FAD/NAD(P)-binding domain"/>
    <property type="match status" value="1"/>
</dbReference>
<feature type="region of interest" description="Disordered" evidence="6">
    <location>
        <begin position="367"/>
        <end position="393"/>
    </location>
</feature>
<evidence type="ECO:0000256" key="4">
    <source>
        <dbReference type="ARBA" id="ARBA00022827"/>
    </source>
</evidence>
<dbReference type="InterPro" id="IPR036188">
    <property type="entry name" value="FAD/NAD-bd_sf"/>
</dbReference>
<dbReference type="EMBL" id="CP114413">
    <property type="protein sequence ID" value="WAZ19843.1"/>
    <property type="molecule type" value="Genomic_DNA"/>
</dbReference>
<evidence type="ECO:0000313" key="9">
    <source>
        <dbReference type="Proteomes" id="UP001164439"/>
    </source>
</evidence>
<keyword evidence="3" id="KW-0285">Flavoprotein</keyword>
<evidence type="ECO:0000256" key="3">
    <source>
        <dbReference type="ARBA" id="ARBA00022630"/>
    </source>
</evidence>
<evidence type="ECO:0000259" key="7">
    <source>
        <dbReference type="Pfam" id="PF07992"/>
    </source>
</evidence>
<dbReference type="Pfam" id="PF07992">
    <property type="entry name" value="Pyr_redox_2"/>
    <property type="match status" value="1"/>
</dbReference>
<dbReference type="InterPro" id="IPR051169">
    <property type="entry name" value="NADH-Q_oxidoreductase"/>
</dbReference>
<dbReference type="Proteomes" id="UP001164439">
    <property type="component" value="Chromosome"/>
</dbReference>
<comment type="cofactor">
    <cofactor evidence="1">
        <name>FAD</name>
        <dbReference type="ChEBI" id="CHEBI:57692"/>
    </cofactor>
</comment>
<protein>
    <submittedName>
        <fullName evidence="8">FAD-dependent oxidoreductase</fullName>
    </submittedName>
</protein>
<evidence type="ECO:0000256" key="6">
    <source>
        <dbReference type="SAM" id="MobiDB-lite"/>
    </source>
</evidence>
<feature type="domain" description="FAD/NAD(P)-binding" evidence="7">
    <location>
        <begin position="6"/>
        <end position="272"/>
    </location>
</feature>
<feature type="compositionally biased region" description="Basic residues" evidence="6">
    <location>
        <begin position="368"/>
        <end position="382"/>
    </location>
</feature>